<evidence type="ECO:0008006" key="3">
    <source>
        <dbReference type="Google" id="ProtNLM"/>
    </source>
</evidence>
<dbReference type="PANTHER" id="PTHR46177:SF1">
    <property type="entry name" value="INTEGRASE CATALYTIC DOMAIN-CONTAINING PROTEIN"/>
    <property type="match status" value="1"/>
</dbReference>
<evidence type="ECO:0000313" key="2">
    <source>
        <dbReference type="Proteomes" id="UP000194127"/>
    </source>
</evidence>
<name>A0A1X6N7C8_9APHY</name>
<dbReference type="RefSeq" id="XP_024341194.1">
    <property type="nucleotide sequence ID" value="XM_024478762.1"/>
</dbReference>
<evidence type="ECO:0000313" key="1">
    <source>
        <dbReference type="EMBL" id="OSX64400.1"/>
    </source>
</evidence>
<dbReference type="GeneID" id="36323712"/>
<keyword evidence="2" id="KW-1185">Reference proteome</keyword>
<proteinExistence type="predicted"/>
<dbReference type="PANTHER" id="PTHR46177">
    <property type="entry name" value="INTEGRASE CATALYTIC DOMAIN-CONTAINING PROTEIN"/>
    <property type="match status" value="1"/>
</dbReference>
<dbReference type="Proteomes" id="UP000194127">
    <property type="component" value="Unassembled WGS sequence"/>
</dbReference>
<dbReference type="AlphaFoldDB" id="A0A1X6N7C8"/>
<sequence>MAKSEKRSIEREVIDEKMGREGRRRVSGAKLHRPENILPGHRGRLGRGNEQDCLLKMVAIPLRADVGALDMTSRSCSLRSAPPDCPVVERLLRQYHKRNICSRVTLSNIFRDKHGILISPTNIDRHRKKLNLRGSKVTTRSLSDVQKRQLVLDQMVKDPTRRQGPQIIKEGILFDTGLNLTRDYITSEMHIHDPEGFALRRPTARKVHREALVALGPHHEWSGDGHDKLSAIGFPIWGVRDKWSGKWLGLWVVLNNRRKDTIAFLYLRLIRELSGMPIQMTTDCGSKTTSLHGFANALRELVQWLWPMLIQCELDMLKECLNSHIVRCDLKKKLPSGTSLDIAYDLFACYGGDQCLQPVDCTVVDALMKDLGGEDLIWFCISVIDLLHPIGKLDLTLFAGADKLIEFIKSSTLKHEKEASTHRLNQGTQEMQGPSQKASFQTTAGINARINTLRLQAKSETMTVDITLYAYPPVTGAAAKKVQVPSLRRQFKASDIANNVLDEVVLRIVCRDPVDVWIFSTLLS</sequence>
<dbReference type="STRING" id="670580.A0A1X6N7C8"/>
<accession>A0A1X6N7C8</accession>
<organism evidence="1 2">
    <name type="scientific">Postia placenta MAD-698-R-SB12</name>
    <dbReference type="NCBI Taxonomy" id="670580"/>
    <lineage>
        <taxon>Eukaryota</taxon>
        <taxon>Fungi</taxon>
        <taxon>Dikarya</taxon>
        <taxon>Basidiomycota</taxon>
        <taxon>Agaricomycotina</taxon>
        <taxon>Agaricomycetes</taxon>
        <taxon>Polyporales</taxon>
        <taxon>Adustoporiaceae</taxon>
        <taxon>Rhodonia</taxon>
    </lineage>
</organism>
<dbReference type="OrthoDB" id="5392716at2759"/>
<dbReference type="EMBL" id="KZ110594">
    <property type="protein sequence ID" value="OSX64400.1"/>
    <property type="molecule type" value="Genomic_DNA"/>
</dbReference>
<reference evidence="1 2" key="1">
    <citation type="submission" date="2017-04" db="EMBL/GenBank/DDBJ databases">
        <title>Genome Sequence of the Model Brown-Rot Fungus Postia placenta SB12.</title>
        <authorList>
            <consortium name="DOE Joint Genome Institute"/>
            <person name="Gaskell J."/>
            <person name="Kersten P."/>
            <person name="Larrondo L.F."/>
            <person name="Canessa P."/>
            <person name="Martinez D."/>
            <person name="Hibbett D."/>
            <person name="Schmoll M."/>
            <person name="Kubicek C.P."/>
            <person name="Martinez A.T."/>
            <person name="Yadav J."/>
            <person name="Master E."/>
            <person name="Magnuson J.K."/>
            <person name="James T."/>
            <person name="Yaver D."/>
            <person name="Berka R."/>
            <person name="Labutti K."/>
            <person name="Lipzen A."/>
            <person name="Aerts A."/>
            <person name="Barry K."/>
            <person name="Henrissat B."/>
            <person name="Blanchette R."/>
            <person name="Grigoriev I."/>
            <person name="Cullen D."/>
        </authorList>
    </citation>
    <scope>NUCLEOTIDE SEQUENCE [LARGE SCALE GENOMIC DNA]</scope>
    <source>
        <strain evidence="1 2">MAD-698-R-SB12</strain>
    </source>
</reference>
<protein>
    <recommendedName>
        <fullName evidence="3">Integrase catalytic domain-containing protein</fullName>
    </recommendedName>
</protein>
<gene>
    <name evidence="1" type="ORF">POSPLADRAFT_1045457</name>
</gene>